<dbReference type="RefSeq" id="WP_340528111.1">
    <property type="nucleotide sequence ID" value="NZ_FMSH01000401.1"/>
</dbReference>
<proteinExistence type="predicted"/>
<dbReference type="EMBL" id="FMSH01000401">
    <property type="protein sequence ID" value="SCU86692.1"/>
    <property type="molecule type" value="Genomic_DNA"/>
</dbReference>
<accession>A0A1K0IYU8</accession>
<feature type="domain" description="DUF6884" evidence="1">
    <location>
        <begin position="33"/>
        <end position="143"/>
    </location>
</feature>
<organism evidence="2">
    <name type="scientific">Cupriavidus necator</name>
    <name type="common">Alcaligenes eutrophus</name>
    <name type="synonym">Ralstonia eutropha</name>
    <dbReference type="NCBI Taxonomy" id="106590"/>
    <lineage>
        <taxon>Bacteria</taxon>
        <taxon>Pseudomonadati</taxon>
        <taxon>Pseudomonadota</taxon>
        <taxon>Betaproteobacteria</taxon>
        <taxon>Burkholderiales</taxon>
        <taxon>Burkholderiaceae</taxon>
        <taxon>Cupriavidus</taxon>
    </lineage>
</organism>
<sequence>MQRDTMPMLSTTHLSLFPTAPTLCNDDPGPALLLMACSGSKLDQNTSAIDLYRGVMYQSYWAHLRSDAAPYVLILSARHGFLQPDTEIAPYDQRMTRQRADQMVRDLSSYLRPEAWPMRVGSVMLAGGAEYRRVMRAALARQYGPALPVLKETCGGIGMQRSQLGAFLDGLKPAFRNQSGQHANGTPIFRAYGRIQAGAIATLRYRAAPALPARQAFVLSVFNGSRGPTADVEVEEIVRGRAKIYRRWVSVADPQPFMGEPA</sequence>
<name>A0A1K0IYU8_CUPNE</name>
<dbReference type="Pfam" id="PF21818">
    <property type="entry name" value="DUF6884"/>
    <property type="match status" value="1"/>
</dbReference>
<evidence type="ECO:0000259" key="1">
    <source>
        <dbReference type="Pfam" id="PF21818"/>
    </source>
</evidence>
<dbReference type="InterPro" id="IPR049251">
    <property type="entry name" value="DUF6884"/>
</dbReference>
<evidence type="ECO:0000313" key="2">
    <source>
        <dbReference type="EMBL" id="SCU86692.1"/>
    </source>
</evidence>
<gene>
    <name evidence="2" type="ORF">CNECB9_460018</name>
</gene>
<protein>
    <recommendedName>
        <fullName evidence="1">DUF6884 domain-containing protein</fullName>
    </recommendedName>
</protein>
<dbReference type="AlphaFoldDB" id="A0A1K0IYU8"/>
<reference evidence="2" key="1">
    <citation type="submission" date="2016-09" db="EMBL/GenBank/DDBJ databases">
        <authorList>
            <person name="Capua I."/>
            <person name="De Benedictis P."/>
            <person name="Joannis T."/>
            <person name="Lombin L.H."/>
            <person name="Cattoli G."/>
        </authorList>
    </citation>
    <scope>NUCLEOTIDE SEQUENCE</scope>
    <source>
        <strain evidence="2">B9</strain>
    </source>
</reference>